<organism evidence="2 3">
    <name type="scientific">Cimex lectularius</name>
    <name type="common">Bed bug</name>
    <name type="synonym">Acanthia lectularia</name>
    <dbReference type="NCBI Taxonomy" id="79782"/>
    <lineage>
        <taxon>Eukaryota</taxon>
        <taxon>Metazoa</taxon>
        <taxon>Ecdysozoa</taxon>
        <taxon>Arthropoda</taxon>
        <taxon>Hexapoda</taxon>
        <taxon>Insecta</taxon>
        <taxon>Pterygota</taxon>
        <taxon>Neoptera</taxon>
        <taxon>Paraneoptera</taxon>
        <taxon>Hemiptera</taxon>
        <taxon>Heteroptera</taxon>
        <taxon>Panheteroptera</taxon>
        <taxon>Cimicomorpha</taxon>
        <taxon>Cimicidae</taxon>
        <taxon>Cimex</taxon>
    </lineage>
</organism>
<accession>A0A8I6SDM5</accession>
<keyword evidence="1" id="KW-0812">Transmembrane</keyword>
<sequence>MKIPFHEQFGTFFRTYNKDLCMICSPCLFGSMEYVLTLSIIGTLTTLWDCVCLTNCGQIYSHLKPIEPNFCPVIKKYFRFLTCGLYLAIYSSLAIGIKIEHPVLLLPYILLQMVNITLLILVAFLSIPKSTKLTRKTLIYCGFSAFNFLQCFCSFRHMLQSRDF</sequence>
<dbReference type="RefSeq" id="XP_014262411.1">
    <property type="nucleotide sequence ID" value="XM_014406925.1"/>
</dbReference>
<evidence type="ECO:0000313" key="2">
    <source>
        <dbReference type="EnsemblMetazoa" id="XP_014262426.1"/>
    </source>
</evidence>
<name>A0A8I6SDM5_CIMLE</name>
<dbReference type="EnsemblMetazoa" id="XM_014406940.1">
    <property type="protein sequence ID" value="XP_014262426.1"/>
    <property type="gene ID" value="LOC106674283"/>
</dbReference>
<evidence type="ECO:0000313" key="3">
    <source>
        <dbReference type="Proteomes" id="UP000494040"/>
    </source>
</evidence>
<dbReference type="RefSeq" id="XP_014262426.1">
    <property type="nucleotide sequence ID" value="XM_014406940.1"/>
</dbReference>
<dbReference type="AlphaFoldDB" id="A0A8I6SDM5"/>
<keyword evidence="3" id="KW-1185">Reference proteome</keyword>
<dbReference type="Proteomes" id="UP000494040">
    <property type="component" value="Unassembled WGS sequence"/>
</dbReference>
<feature type="transmembrane region" description="Helical" evidence="1">
    <location>
        <begin position="137"/>
        <end position="159"/>
    </location>
</feature>
<feature type="transmembrane region" description="Helical" evidence="1">
    <location>
        <begin position="77"/>
        <end position="99"/>
    </location>
</feature>
<dbReference type="GeneID" id="106674283"/>
<feature type="transmembrane region" description="Helical" evidence="1">
    <location>
        <begin position="34"/>
        <end position="56"/>
    </location>
</feature>
<keyword evidence="1" id="KW-0472">Membrane</keyword>
<reference evidence="2" key="1">
    <citation type="submission" date="2022-01" db="UniProtKB">
        <authorList>
            <consortium name="EnsemblMetazoa"/>
        </authorList>
    </citation>
    <scope>IDENTIFICATION</scope>
</reference>
<dbReference type="KEGG" id="clec:106674283"/>
<keyword evidence="1" id="KW-1133">Transmembrane helix</keyword>
<dbReference type="EnsemblMetazoa" id="XM_014406925.1">
    <property type="protein sequence ID" value="XP_014262411.1"/>
    <property type="gene ID" value="LOC106674283"/>
</dbReference>
<feature type="transmembrane region" description="Helical" evidence="1">
    <location>
        <begin position="105"/>
        <end position="125"/>
    </location>
</feature>
<proteinExistence type="predicted"/>
<evidence type="ECO:0000256" key="1">
    <source>
        <dbReference type="SAM" id="Phobius"/>
    </source>
</evidence>
<protein>
    <submittedName>
        <fullName evidence="2">Uncharacterized protein</fullName>
    </submittedName>
</protein>